<protein>
    <submittedName>
        <fullName evidence="2">Uncharacterized protein YqgC (DUF456 family)</fullName>
    </submittedName>
</protein>
<keyword evidence="1" id="KW-0812">Transmembrane</keyword>
<reference evidence="2" key="1">
    <citation type="submission" date="2021-01" db="EMBL/GenBank/DDBJ databases">
        <title>Genomic Encyclopedia of Type Strains, Phase IV (KMG-IV): sequencing the most valuable type-strain genomes for metagenomic binning, comparative biology and taxonomic classification.</title>
        <authorList>
            <person name="Goeker M."/>
        </authorList>
    </citation>
    <scope>NUCLEOTIDE SEQUENCE</scope>
    <source>
        <strain evidence="2">DSM 23230</strain>
    </source>
</reference>
<gene>
    <name evidence="2" type="ORF">JOC47_001115</name>
</gene>
<dbReference type="InterPro" id="IPR007403">
    <property type="entry name" value="DUF456"/>
</dbReference>
<sequence length="157" mass="16137">MIVNIIVTIIAVLGVLGTLVPVFPGTPLIVGAAIINGVATDFSVVSIRLIIILIGLSVLAEISERLFSAVTTKKFGGSKYGIIGAILGVLIGSLFFPPLGIFLGPVLGAVALELSTGKNIQESIKVGTGTVLGTFGGTLISFIIALMMASWLLVIIF</sequence>
<keyword evidence="3" id="KW-1185">Reference proteome</keyword>
<dbReference type="Pfam" id="PF04306">
    <property type="entry name" value="DUF456"/>
    <property type="match status" value="1"/>
</dbReference>
<dbReference type="PANTHER" id="PTHR39165">
    <property type="entry name" value="IG HYPOTHETICAL 17883"/>
    <property type="match status" value="1"/>
</dbReference>
<proteinExistence type="predicted"/>
<feature type="transmembrane region" description="Helical" evidence="1">
    <location>
        <begin position="29"/>
        <end position="59"/>
    </location>
</feature>
<dbReference type="EMBL" id="JAFBDQ010000004">
    <property type="protein sequence ID" value="MBM7556279.1"/>
    <property type="molecule type" value="Genomic_DNA"/>
</dbReference>
<evidence type="ECO:0000313" key="3">
    <source>
        <dbReference type="Proteomes" id="UP000774000"/>
    </source>
</evidence>
<evidence type="ECO:0000256" key="1">
    <source>
        <dbReference type="SAM" id="Phobius"/>
    </source>
</evidence>
<keyword evidence="1" id="KW-0472">Membrane</keyword>
<feature type="transmembrane region" description="Helical" evidence="1">
    <location>
        <begin position="80"/>
        <end position="112"/>
    </location>
</feature>
<feature type="transmembrane region" description="Helical" evidence="1">
    <location>
        <begin position="132"/>
        <end position="156"/>
    </location>
</feature>
<dbReference type="RefSeq" id="WP_204701029.1">
    <property type="nucleotide sequence ID" value="NZ_JAFBDQ010000004.1"/>
</dbReference>
<dbReference type="PANTHER" id="PTHR39165:SF1">
    <property type="entry name" value="DUF456 DOMAIN-CONTAINING PROTEIN"/>
    <property type="match status" value="1"/>
</dbReference>
<evidence type="ECO:0000313" key="2">
    <source>
        <dbReference type="EMBL" id="MBM7556279.1"/>
    </source>
</evidence>
<dbReference type="AlphaFoldDB" id="A0A938XSX9"/>
<dbReference type="Proteomes" id="UP000774000">
    <property type="component" value="Unassembled WGS sequence"/>
</dbReference>
<accession>A0A938XSX9</accession>
<name>A0A938XSX9_9FIRM</name>
<keyword evidence="1" id="KW-1133">Transmembrane helix</keyword>
<organism evidence="2 3">
    <name type="scientific">Halanaerobacter jeridensis</name>
    <dbReference type="NCBI Taxonomy" id="706427"/>
    <lineage>
        <taxon>Bacteria</taxon>
        <taxon>Bacillati</taxon>
        <taxon>Bacillota</taxon>
        <taxon>Clostridia</taxon>
        <taxon>Halanaerobiales</taxon>
        <taxon>Halobacteroidaceae</taxon>
        <taxon>Halanaerobacter</taxon>
    </lineage>
</organism>
<comment type="caution">
    <text evidence="2">The sequence shown here is derived from an EMBL/GenBank/DDBJ whole genome shotgun (WGS) entry which is preliminary data.</text>
</comment>